<reference evidence="4" key="1">
    <citation type="journal article" date="2019" name="Int. J. Syst. Evol. Microbiol.">
        <title>The Global Catalogue of Microorganisms (GCM) 10K type strain sequencing project: providing services to taxonomists for standard genome sequencing and annotation.</title>
        <authorList>
            <consortium name="The Broad Institute Genomics Platform"/>
            <consortium name="The Broad Institute Genome Sequencing Center for Infectious Disease"/>
            <person name="Wu L."/>
            <person name="Ma J."/>
        </authorList>
    </citation>
    <scope>NUCLEOTIDE SEQUENCE [LARGE SCALE GENOMIC DNA]</scope>
    <source>
        <strain evidence="4">NBRC 108894</strain>
    </source>
</reference>
<gene>
    <name evidence="3" type="ORF">GCM10025881_22850</name>
</gene>
<comment type="caution">
    <text evidence="3">The sequence shown here is derived from an EMBL/GenBank/DDBJ whole genome shotgun (WGS) entry which is preliminary data.</text>
</comment>
<evidence type="ECO:0008006" key="5">
    <source>
        <dbReference type="Google" id="ProtNLM"/>
    </source>
</evidence>
<feature type="signal peptide" evidence="2">
    <location>
        <begin position="1"/>
        <end position="18"/>
    </location>
</feature>
<keyword evidence="2" id="KW-0732">Signal</keyword>
<feature type="region of interest" description="Disordered" evidence="1">
    <location>
        <begin position="103"/>
        <end position="134"/>
    </location>
</feature>
<evidence type="ECO:0000256" key="1">
    <source>
        <dbReference type="SAM" id="MobiDB-lite"/>
    </source>
</evidence>
<feature type="chain" id="PRO_5045124093" description="Lipoprotein" evidence="2">
    <location>
        <begin position="19"/>
        <end position="134"/>
    </location>
</feature>
<name>A0ABQ6K6U3_9MICO</name>
<evidence type="ECO:0000256" key="2">
    <source>
        <dbReference type="SAM" id="SignalP"/>
    </source>
</evidence>
<keyword evidence="4" id="KW-1185">Reference proteome</keyword>
<organism evidence="3 4">
    <name type="scientific">Pseudolysinimonas kribbensis</name>
    <dbReference type="NCBI Taxonomy" id="433641"/>
    <lineage>
        <taxon>Bacteria</taxon>
        <taxon>Bacillati</taxon>
        <taxon>Actinomycetota</taxon>
        <taxon>Actinomycetes</taxon>
        <taxon>Micrococcales</taxon>
        <taxon>Microbacteriaceae</taxon>
        <taxon>Pseudolysinimonas</taxon>
    </lineage>
</organism>
<evidence type="ECO:0000313" key="3">
    <source>
        <dbReference type="EMBL" id="GMA95461.1"/>
    </source>
</evidence>
<protein>
    <recommendedName>
        <fullName evidence="5">Lipoprotein</fullName>
    </recommendedName>
</protein>
<dbReference type="Proteomes" id="UP001157034">
    <property type="component" value="Unassembled WGS sequence"/>
</dbReference>
<feature type="compositionally biased region" description="Low complexity" evidence="1">
    <location>
        <begin position="103"/>
        <end position="117"/>
    </location>
</feature>
<accession>A0ABQ6K6U3</accession>
<sequence>MAAAAVALAIGLSGCAGNAGYSTATARGLQRSVFDVASSAAGSDYSAALTRLSALERLNDADAEKGTIEPARHDAIARSIALVRADLIQLQDAATTAELRARLQQLQEQQEQQKTQAPTPPKKKGGPKPPGPKG</sequence>
<proteinExistence type="predicted"/>
<dbReference type="EMBL" id="BSVB01000001">
    <property type="protein sequence ID" value="GMA95461.1"/>
    <property type="molecule type" value="Genomic_DNA"/>
</dbReference>
<evidence type="ECO:0000313" key="4">
    <source>
        <dbReference type="Proteomes" id="UP001157034"/>
    </source>
</evidence>